<dbReference type="EMBL" id="CYRY02046393">
    <property type="protein sequence ID" value="VCX42085.1"/>
    <property type="molecule type" value="Genomic_DNA"/>
</dbReference>
<feature type="region of interest" description="Disordered" evidence="1">
    <location>
        <begin position="1"/>
        <end position="25"/>
    </location>
</feature>
<accession>A0A9X9QAI7</accession>
<dbReference type="Proteomes" id="UP000269945">
    <property type="component" value="Unassembled WGS sequence"/>
</dbReference>
<protein>
    <submittedName>
        <fullName evidence="2">Uncharacterized protein</fullName>
    </submittedName>
</protein>
<feature type="compositionally biased region" description="Basic residues" evidence="1">
    <location>
        <begin position="1"/>
        <end position="17"/>
    </location>
</feature>
<feature type="region of interest" description="Disordered" evidence="1">
    <location>
        <begin position="43"/>
        <end position="76"/>
    </location>
</feature>
<organism evidence="2 3">
    <name type="scientific">Gulo gulo</name>
    <name type="common">Wolverine</name>
    <name type="synonym">Gluton</name>
    <dbReference type="NCBI Taxonomy" id="48420"/>
    <lineage>
        <taxon>Eukaryota</taxon>
        <taxon>Metazoa</taxon>
        <taxon>Chordata</taxon>
        <taxon>Craniata</taxon>
        <taxon>Vertebrata</taxon>
        <taxon>Euteleostomi</taxon>
        <taxon>Mammalia</taxon>
        <taxon>Eutheria</taxon>
        <taxon>Laurasiatheria</taxon>
        <taxon>Carnivora</taxon>
        <taxon>Caniformia</taxon>
        <taxon>Musteloidea</taxon>
        <taxon>Mustelidae</taxon>
        <taxon>Guloninae</taxon>
        <taxon>Gulo</taxon>
    </lineage>
</organism>
<sequence>MRRAHRERGRGKMPVRKGLRDGTRRVEGWEGKRFGNWARVRKKQEGNRKLSLEPESREGEANWAGGAGRGRARTHARGSLGWPWAARAGSHRWGQAGDRSPLSIWAEGAEGSRQGPGVCHTARSLYTTHRGTGPQSHAPLGRGGHLLTVGCSKEKR</sequence>
<evidence type="ECO:0000256" key="1">
    <source>
        <dbReference type="SAM" id="MobiDB-lite"/>
    </source>
</evidence>
<feature type="compositionally biased region" description="Basic and acidic residues" evidence="1">
    <location>
        <begin position="43"/>
        <end position="60"/>
    </location>
</feature>
<comment type="caution">
    <text evidence="2">The sequence shown here is derived from an EMBL/GenBank/DDBJ whole genome shotgun (WGS) entry which is preliminary data.</text>
</comment>
<reference evidence="2 3" key="1">
    <citation type="submission" date="2018-10" db="EMBL/GenBank/DDBJ databases">
        <authorList>
            <person name="Ekblom R."/>
            <person name="Jareborg N."/>
        </authorList>
    </citation>
    <scope>NUCLEOTIDE SEQUENCE [LARGE SCALE GENOMIC DNA]</scope>
    <source>
        <tissue evidence="2">Muscle</tissue>
    </source>
</reference>
<feature type="non-terminal residue" evidence="2">
    <location>
        <position position="156"/>
    </location>
</feature>
<proteinExistence type="predicted"/>
<evidence type="ECO:0000313" key="2">
    <source>
        <dbReference type="EMBL" id="VCX42085.1"/>
    </source>
</evidence>
<name>A0A9X9QAI7_GULGU</name>
<evidence type="ECO:0000313" key="3">
    <source>
        <dbReference type="Proteomes" id="UP000269945"/>
    </source>
</evidence>
<keyword evidence="3" id="KW-1185">Reference proteome</keyword>
<dbReference type="AlphaFoldDB" id="A0A9X9QAI7"/>
<gene>
    <name evidence="2" type="ORF">BN2614_LOCUS2</name>
</gene>